<keyword evidence="7" id="KW-1185">Reference proteome</keyword>
<keyword evidence="2 5" id="KW-0813">Transport</keyword>
<keyword evidence="5" id="KW-0143">Chaperone</keyword>
<dbReference type="STRING" id="1445510.YC6258_01983"/>
<dbReference type="Proteomes" id="UP000032266">
    <property type="component" value="Chromosome"/>
</dbReference>
<dbReference type="GO" id="GO:0051262">
    <property type="term" value="P:protein tetramerization"/>
    <property type="evidence" value="ECO:0007669"/>
    <property type="project" value="InterPro"/>
</dbReference>
<dbReference type="RefSeq" id="WP_144407592.1">
    <property type="nucleotide sequence ID" value="NZ_CP007142.1"/>
</dbReference>
<dbReference type="HOGENOM" id="CLU_111574_1_0_6"/>
<dbReference type="InterPro" id="IPR003708">
    <property type="entry name" value="SecB"/>
</dbReference>
<keyword evidence="4 5" id="KW-0811">Translocation</keyword>
<evidence type="ECO:0000256" key="4">
    <source>
        <dbReference type="ARBA" id="ARBA00023010"/>
    </source>
</evidence>
<dbReference type="GO" id="GO:0015031">
    <property type="term" value="P:protein transport"/>
    <property type="evidence" value="ECO:0007669"/>
    <property type="project" value="UniProtKB-UniRule"/>
</dbReference>
<dbReference type="SUPFAM" id="SSF54611">
    <property type="entry name" value="SecB-like"/>
    <property type="match status" value="1"/>
</dbReference>
<evidence type="ECO:0000256" key="3">
    <source>
        <dbReference type="ARBA" id="ARBA00022927"/>
    </source>
</evidence>
<sequence>MTEQKKPVFGIQRLYIKDSSFESPNSPQIFRHPWEPKINLDMNTKTKQLDAAVYEVVLMLTVTTKVNDEVAFVAEVQQCGIFNMENFEEEVKNQMLGAYCPNLLFPYARAYIDNLVVQGSFPPVHLAPINFDAIYQQKLAELNANSDSSSETESSMH</sequence>
<dbReference type="GO" id="GO:0051082">
    <property type="term" value="F:unfolded protein binding"/>
    <property type="evidence" value="ECO:0007669"/>
    <property type="project" value="InterPro"/>
</dbReference>
<evidence type="ECO:0000313" key="6">
    <source>
        <dbReference type="EMBL" id="AJQ94027.1"/>
    </source>
</evidence>
<dbReference type="Pfam" id="PF02556">
    <property type="entry name" value="SecB"/>
    <property type="match status" value="1"/>
</dbReference>
<dbReference type="KEGG" id="gsn:YC6258_01983"/>
<dbReference type="NCBIfam" id="NF004393">
    <property type="entry name" value="PRK05751.1-4"/>
    <property type="match status" value="1"/>
</dbReference>
<comment type="function">
    <text evidence="5">One of the proteins required for the normal export of preproteins out of the cell cytoplasm. It is a molecular chaperone that binds to a subset of precursor proteins, maintaining them in a translocation-competent state. It also specifically binds to its receptor SecA.</text>
</comment>
<accession>A0A0C5VH95</accession>
<comment type="subunit">
    <text evidence="5">Homotetramer, a dimer of dimers. One homotetramer interacts with 1 SecA dimer.</text>
</comment>
<gene>
    <name evidence="5" type="primary">secB</name>
    <name evidence="6" type="ORF">YC6258_01983</name>
</gene>
<evidence type="ECO:0000313" key="7">
    <source>
        <dbReference type="Proteomes" id="UP000032266"/>
    </source>
</evidence>
<organism evidence="6 7">
    <name type="scientific">Gynuella sunshinyii YC6258</name>
    <dbReference type="NCBI Taxonomy" id="1445510"/>
    <lineage>
        <taxon>Bacteria</taxon>
        <taxon>Pseudomonadati</taxon>
        <taxon>Pseudomonadota</taxon>
        <taxon>Gammaproteobacteria</taxon>
        <taxon>Oceanospirillales</taxon>
        <taxon>Saccharospirillaceae</taxon>
        <taxon>Gynuella</taxon>
    </lineage>
</organism>
<dbReference type="GO" id="GO:0005737">
    <property type="term" value="C:cytoplasm"/>
    <property type="evidence" value="ECO:0007669"/>
    <property type="project" value="UniProtKB-SubCell"/>
</dbReference>
<comment type="subcellular location">
    <subcellularLocation>
        <location evidence="5">Cytoplasm</location>
    </subcellularLocation>
</comment>
<keyword evidence="3 5" id="KW-0653">Protein transport</keyword>
<proteinExistence type="inferred from homology"/>
<dbReference type="GO" id="GO:0006457">
    <property type="term" value="P:protein folding"/>
    <property type="evidence" value="ECO:0007669"/>
    <property type="project" value="UniProtKB-UniRule"/>
</dbReference>
<keyword evidence="5" id="KW-0963">Cytoplasm</keyword>
<comment type="similarity">
    <text evidence="1 5">Belongs to the SecB family.</text>
</comment>
<reference evidence="6 7" key="1">
    <citation type="submission" date="2014-01" db="EMBL/GenBank/DDBJ databases">
        <title>Full genme sequencing of cellulolytic bacterium Gynuella sunshinyii YC6258T gen. nov., sp. nov.</title>
        <authorList>
            <person name="Khan H."/>
            <person name="Chung E.J."/>
            <person name="Chung Y.R."/>
        </authorList>
    </citation>
    <scope>NUCLEOTIDE SEQUENCE [LARGE SCALE GENOMIC DNA]</scope>
    <source>
        <strain evidence="6 7">YC6258</strain>
    </source>
</reference>
<evidence type="ECO:0000256" key="1">
    <source>
        <dbReference type="ARBA" id="ARBA00009990"/>
    </source>
</evidence>
<name>A0A0C5VH95_9GAMM</name>
<dbReference type="PANTHER" id="PTHR36918:SF1">
    <property type="entry name" value="PROTEIN-EXPORT PROTEIN SECB"/>
    <property type="match status" value="1"/>
</dbReference>
<evidence type="ECO:0000256" key="2">
    <source>
        <dbReference type="ARBA" id="ARBA00022448"/>
    </source>
</evidence>
<dbReference type="NCBIfam" id="TIGR00809">
    <property type="entry name" value="secB"/>
    <property type="match status" value="1"/>
</dbReference>
<dbReference type="EMBL" id="CP007142">
    <property type="protein sequence ID" value="AJQ94027.1"/>
    <property type="molecule type" value="Genomic_DNA"/>
</dbReference>
<dbReference type="InterPro" id="IPR035958">
    <property type="entry name" value="SecB-like_sf"/>
</dbReference>
<dbReference type="PRINTS" id="PR01594">
    <property type="entry name" value="SECBCHAPRONE"/>
</dbReference>
<dbReference type="Gene3D" id="3.10.420.10">
    <property type="entry name" value="SecB-like"/>
    <property type="match status" value="1"/>
</dbReference>
<dbReference type="PANTHER" id="PTHR36918">
    <property type="match status" value="1"/>
</dbReference>
<evidence type="ECO:0000256" key="5">
    <source>
        <dbReference type="HAMAP-Rule" id="MF_00821"/>
    </source>
</evidence>
<dbReference type="AlphaFoldDB" id="A0A0C5VH95"/>
<dbReference type="HAMAP" id="MF_00821">
    <property type="entry name" value="SecB"/>
    <property type="match status" value="1"/>
</dbReference>
<dbReference type="PATRIC" id="fig|1445510.3.peg.1940"/>
<protein>
    <recommendedName>
        <fullName evidence="5">Protein-export protein SecB</fullName>
    </recommendedName>
</protein>
<dbReference type="OrthoDB" id="9795145at2"/>